<dbReference type="Pfam" id="PF01869">
    <property type="entry name" value="BcrAD_BadFG"/>
    <property type="match status" value="1"/>
</dbReference>
<dbReference type="RefSeq" id="WP_223101530.1">
    <property type="nucleotide sequence ID" value="NZ_CP061913.1"/>
</dbReference>
<evidence type="ECO:0000313" key="3">
    <source>
        <dbReference type="Proteomes" id="UP001589608"/>
    </source>
</evidence>
<accession>A0ABV5M6H1</accession>
<dbReference type="Proteomes" id="UP001589608">
    <property type="component" value="Unassembled WGS sequence"/>
</dbReference>
<dbReference type="InterPro" id="IPR002731">
    <property type="entry name" value="ATPase_BadF"/>
</dbReference>
<dbReference type="GO" id="GO:0016301">
    <property type="term" value="F:kinase activity"/>
    <property type="evidence" value="ECO:0007669"/>
    <property type="project" value="UniProtKB-KW"/>
</dbReference>
<protein>
    <submittedName>
        <fullName evidence="2">N-acetylglucosamine kinase</fullName>
    </submittedName>
</protein>
<dbReference type="PANTHER" id="PTHR43190:SF3">
    <property type="entry name" value="N-ACETYL-D-GLUCOSAMINE KINASE"/>
    <property type="match status" value="1"/>
</dbReference>
<proteinExistence type="predicted"/>
<keyword evidence="3" id="KW-1185">Reference proteome</keyword>
<reference evidence="2 3" key="1">
    <citation type="submission" date="2024-09" db="EMBL/GenBank/DDBJ databases">
        <authorList>
            <person name="Sun Q."/>
            <person name="Mori K."/>
        </authorList>
    </citation>
    <scope>NUCLEOTIDE SEQUENCE [LARGE SCALE GENOMIC DNA]</scope>
    <source>
        <strain evidence="2 3">JCM 3307</strain>
    </source>
</reference>
<evidence type="ECO:0000259" key="1">
    <source>
        <dbReference type="Pfam" id="PF01869"/>
    </source>
</evidence>
<keyword evidence="2" id="KW-0418">Kinase</keyword>
<dbReference type="Gene3D" id="3.30.420.40">
    <property type="match status" value="2"/>
</dbReference>
<dbReference type="InterPro" id="IPR043129">
    <property type="entry name" value="ATPase_NBD"/>
</dbReference>
<gene>
    <name evidence="2" type="ORF">ACFFTR_15385</name>
</gene>
<dbReference type="EMBL" id="JBHMCA010000026">
    <property type="protein sequence ID" value="MFB9444461.1"/>
    <property type="molecule type" value="Genomic_DNA"/>
</dbReference>
<keyword evidence="2" id="KW-0808">Transferase</keyword>
<feature type="domain" description="ATPase BadF/BadG/BcrA/BcrD type" evidence="1">
    <location>
        <begin position="5"/>
        <end position="286"/>
    </location>
</feature>
<comment type="caution">
    <text evidence="2">The sequence shown here is derived from an EMBL/GenBank/DDBJ whole genome shotgun (WGS) entry which is preliminary data.</text>
</comment>
<dbReference type="SUPFAM" id="SSF53067">
    <property type="entry name" value="Actin-like ATPase domain"/>
    <property type="match status" value="2"/>
</dbReference>
<evidence type="ECO:0000313" key="2">
    <source>
        <dbReference type="EMBL" id="MFB9444461.1"/>
    </source>
</evidence>
<organism evidence="2 3">
    <name type="scientific">Dactylosporangium vinaceum</name>
    <dbReference type="NCBI Taxonomy" id="53362"/>
    <lineage>
        <taxon>Bacteria</taxon>
        <taxon>Bacillati</taxon>
        <taxon>Actinomycetota</taxon>
        <taxon>Actinomycetes</taxon>
        <taxon>Micromonosporales</taxon>
        <taxon>Micromonosporaceae</taxon>
        <taxon>Dactylosporangium</taxon>
    </lineage>
</organism>
<sequence>MAVVVGVDAGGTASKAVVLDAAGRELGRGAAGPGNPSATGAAAVRAIGSALRSALGAAGVRDAAAVTSGVVGVAGASALADPAIAAAFAAQWDAVGLRVPMRIVGDAVTAFAAGGDWAAGAVLISGTGAVAALVDGLEVVRVADGLGWLLGDEGSGLWLGLQAVRQAARRFETPLGRRVAAHAAAATPDALVRWAQALPPFGALAPMVCALAEAGDPDATAIVTEAARRLVATLDELNAPAAPVVLGGGLLTAETPVRRAVLDHLTGRGTTVGTAADPALGAARLALRVSAAR</sequence>
<dbReference type="InterPro" id="IPR052519">
    <property type="entry name" value="Euk-type_GlcNAc_Kinase"/>
</dbReference>
<dbReference type="PANTHER" id="PTHR43190">
    <property type="entry name" value="N-ACETYL-D-GLUCOSAMINE KINASE"/>
    <property type="match status" value="1"/>
</dbReference>
<name>A0ABV5M6H1_9ACTN</name>